<name>A0ABY7VY83_9BACT</name>
<dbReference type="PANTHER" id="PTHR34478">
    <property type="entry name" value="PROTEIN LEMA"/>
    <property type="match status" value="1"/>
</dbReference>
<organism evidence="6 7">
    <name type="scientific">Lentisphaera profundi</name>
    <dbReference type="NCBI Taxonomy" id="1658616"/>
    <lineage>
        <taxon>Bacteria</taxon>
        <taxon>Pseudomonadati</taxon>
        <taxon>Lentisphaerota</taxon>
        <taxon>Lentisphaeria</taxon>
        <taxon>Lentisphaerales</taxon>
        <taxon>Lentisphaeraceae</taxon>
        <taxon>Lentisphaera</taxon>
    </lineage>
</organism>
<dbReference type="EMBL" id="CP117812">
    <property type="protein sequence ID" value="WDE99200.1"/>
    <property type="molecule type" value="Genomic_DNA"/>
</dbReference>
<proteinExistence type="inferred from homology"/>
<evidence type="ECO:0000313" key="7">
    <source>
        <dbReference type="Proteomes" id="UP001214250"/>
    </source>
</evidence>
<comment type="subcellular location">
    <subcellularLocation>
        <location evidence="1">Membrane</location>
        <topology evidence="1">Single-pass membrane protein</topology>
    </subcellularLocation>
</comment>
<reference evidence="6 7" key="1">
    <citation type="submission" date="2023-02" db="EMBL/GenBank/DDBJ databases">
        <title>Genome sequence of Lentisphaera profundi SAORIC-696.</title>
        <authorList>
            <person name="Kim e."/>
            <person name="Cho J.-C."/>
            <person name="Choi A."/>
            <person name="Kang I."/>
        </authorList>
    </citation>
    <scope>NUCLEOTIDE SEQUENCE [LARGE SCALE GENOMIC DNA]</scope>
    <source>
        <strain evidence="6 7">SAORIC-696</strain>
    </source>
</reference>
<gene>
    <name evidence="6" type="ORF">PQO03_15300</name>
</gene>
<evidence type="ECO:0000256" key="4">
    <source>
        <dbReference type="ARBA" id="ARBA00022989"/>
    </source>
</evidence>
<dbReference type="Pfam" id="PF04011">
    <property type="entry name" value="LemA"/>
    <property type="match status" value="1"/>
</dbReference>
<dbReference type="InterPro" id="IPR007156">
    <property type="entry name" value="MamQ_LemA"/>
</dbReference>
<evidence type="ECO:0000256" key="1">
    <source>
        <dbReference type="ARBA" id="ARBA00004167"/>
    </source>
</evidence>
<evidence type="ECO:0000313" key="6">
    <source>
        <dbReference type="EMBL" id="WDE99200.1"/>
    </source>
</evidence>
<dbReference type="InterPro" id="IPR023353">
    <property type="entry name" value="LemA-like_dom_sf"/>
</dbReference>
<evidence type="ECO:0000256" key="5">
    <source>
        <dbReference type="ARBA" id="ARBA00023136"/>
    </source>
</evidence>
<dbReference type="RefSeq" id="WP_274154060.1">
    <property type="nucleotide sequence ID" value="NZ_CP117812.1"/>
</dbReference>
<comment type="similarity">
    <text evidence="2">Belongs to the LemA family.</text>
</comment>
<evidence type="ECO:0000256" key="2">
    <source>
        <dbReference type="ARBA" id="ARBA00008854"/>
    </source>
</evidence>
<keyword evidence="4" id="KW-1133">Transmembrane helix</keyword>
<protein>
    <submittedName>
        <fullName evidence="6">LemA family protein</fullName>
    </submittedName>
</protein>
<sequence length="192" mass="21631">MKKIIIIACFVTPLLILGILGLTYWTSHNTLVKLDVACDTQLSEIDNMLKRRADLMPNLVNTVKGYAKHEKDIFIGIAEARAKIGSAKTVKQKSMAASMMDSALSKLLVVVERYPDLKANQNFIRLQDELTGTENRIAVARTRYNGAVKLYNTAIRQMFKSIVANMQGYEKRDFFEIENPADKEVPKVDFAT</sequence>
<dbReference type="SUPFAM" id="SSF140478">
    <property type="entry name" value="LemA-like"/>
    <property type="match status" value="1"/>
</dbReference>
<dbReference type="Gene3D" id="1.20.1440.20">
    <property type="entry name" value="LemA-like domain"/>
    <property type="match status" value="1"/>
</dbReference>
<keyword evidence="3" id="KW-0812">Transmembrane</keyword>
<accession>A0ABY7VY83</accession>
<evidence type="ECO:0000256" key="3">
    <source>
        <dbReference type="ARBA" id="ARBA00022692"/>
    </source>
</evidence>
<dbReference type="PANTHER" id="PTHR34478:SF2">
    <property type="entry name" value="MEMBRANE PROTEIN"/>
    <property type="match status" value="1"/>
</dbReference>
<dbReference type="Proteomes" id="UP001214250">
    <property type="component" value="Chromosome 2"/>
</dbReference>
<keyword evidence="7" id="KW-1185">Reference proteome</keyword>
<keyword evidence="5" id="KW-0472">Membrane</keyword>